<feature type="region of interest" description="Disordered" evidence="1">
    <location>
        <begin position="3001"/>
        <end position="3123"/>
    </location>
</feature>
<feature type="compositionally biased region" description="Acidic residues" evidence="1">
    <location>
        <begin position="3670"/>
        <end position="3686"/>
    </location>
</feature>
<evidence type="ECO:0000256" key="1">
    <source>
        <dbReference type="SAM" id="MobiDB-lite"/>
    </source>
</evidence>
<feature type="region of interest" description="Disordered" evidence="1">
    <location>
        <begin position="3185"/>
        <end position="3277"/>
    </location>
</feature>
<dbReference type="Proteomes" id="UP000735302">
    <property type="component" value="Unassembled WGS sequence"/>
</dbReference>
<gene>
    <name evidence="3" type="ORF">PoB_002060900</name>
</gene>
<feature type="compositionally biased region" description="Basic and acidic residues" evidence="1">
    <location>
        <begin position="3009"/>
        <end position="3029"/>
    </location>
</feature>
<evidence type="ECO:0000259" key="2">
    <source>
        <dbReference type="PROSITE" id="PS50304"/>
    </source>
</evidence>
<dbReference type="SMART" id="SM00333">
    <property type="entry name" value="TUDOR"/>
    <property type="match status" value="12"/>
</dbReference>
<feature type="compositionally biased region" description="Basic and acidic residues" evidence="1">
    <location>
        <begin position="3294"/>
        <end position="3321"/>
    </location>
</feature>
<feature type="compositionally biased region" description="Basic and acidic residues" evidence="1">
    <location>
        <begin position="2930"/>
        <end position="2949"/>
    </location>
</feature>
<evidence type="ECO:0000313" key="4">
    <source>
        <dbReference type="Proteomes" id="UP000735302"/>
    </source>
</evidence>
<feature type="compositionally biased region" description="Basic and acidic residues" evidence="1">
    <location>
        <begin position="3206"/>
        <end position="3224"/>
    </location>
</feature>
<sequence length="4006" mass="442019">MEEYPIDFLPTDETEYVFTTHIKDPEHFYVHVESRAKILENIMDALAERYYDVGPSDRILSHKKLGNLCAAKFTDDNNWYRARITGLMKTGMIEVQFVDYGNTDYVSEDRVKSLDSDLVNYPVQCYRCALADISCSQGYWTPESIIQFEDKVMDQRCEAYFSEKTNDDTYLVYMMDAEGNSLNMMFGADQTTKKKAEDEAVFKEMAWKKGSKVPVTVAYVETPDLFWCQDQSFANELLVLSEELSRLHMTQGIQSLTDVKPGMICAAKFSEDEAWYRGIVRTVSNGLAHVYFVDYGNTESVPVNLICRLSPGMKSMPALAAKCQLFGVGSENGKWEQEAVEQFEELVVDKEFEMKVLDQKDGIYIVNLFDIVENTDVSSQMRILTGQTGIVHRAKEDINSNNSHGTETKEVVGIGPSLTVGSRVDAFLTWVDSPGDFWVQLRDFEHLVEKLSNELQEFYAQPRPGAAVSPGAFIVAQYSEDEMWYRGLILKEVSNTEVLVLFIDYGNSDIVLKVNLRQVAPAFGEVVPLAFRCALVGVKSLSDDANAWTTDAKSFLEEMTQDGCLCEVVSETESRKLVKLVVNGKDVARELIALRVVAEASPTKTSSSPSYANYVTVRKSERECVTVTHVASPNRFWCQLNKNFSSLDSLMEKLDSHYSDEGGILMKNPEADKACIAQYSIDHAWYRGIILDVSGQDYTIQFVDYGNSEVVPANLVCEPEPRFLDLPVQAFPCSLPLVGDWSHLTSALSEKVIDKELTMEVMEVRNGLAVVELYDGAVKISDQIKAASKREGSGLSDSALKPAIPVPIGSSVKAFTSFVVSPSKFFLQLADKEEELGTLMDDISVHNTFNDGQKVLQNPQLNQGCLALFSEDNQWYRGIITSPQGSKCRVLFVDYGNEELLNAESLRALPPEFGAVPVMAYECFLTGCGEMTWSEEAREFFESIIMDQELQCIFETQKSVKVTVNGKDLKDEMVKNGHLKREKSVQSPGSSFANSRKPHINGRSESNQRNDNDGWDDAGGTNFSASRKEFGNRDRIGTSKDENKSTFGSEKSESRSGFGSRGDNGKSGFGTGKSQGMSGFGSGQRERKTSSGSSTASGEFTYPEPPSGPETALLVHMDEDGTFYLQLPSMEKDILFLAKRLAGSYKNGGGPRLKDTPAKGVVCCAKFPDDGCMYRCLILDVNGGTAALRYVDYGNTAECSTRDLKMLFPDLLQYSVQAFPCKLKGLTWSDEQAEKFVAAALDKNLEVTFFGSSPPFEVEVKTPSGDLLGILTGKIPFTPSQTTESDSGRKETGFGGGSPKKETSGGFGSSKTLQEVNKQLSPTPKLCEQKFNAQVVPTDKEEAYICHIDEDGYFYLQLERDTTTLESVMSQLEGLSGMGQHPQPTATAACAAVFSEDAAWYRAKITSVEGDNLKVVFVDYGNGDVVQKSSIKPLTSNLLRTAPLAFQCQFSDLGPLSEEAQKKLSEYLMDHKVTATFSSNSAPPHNVKINDADGNDLQEMICPSDCYKTQTQPKNVVPAGVTEIEDDGRFYIQLYADFSAISRVQQDLSEMAASSNLEKLDVPEVESACCYVTDQGVWHRGKILNIVDESTLVFDVDTGKSSNIKVSSLNKLPLQFFKCPPYAYECRLKGVESWTDDLRKKFTEMTEDKILNATFYTASSPFRVSLARSIELDLLGLSAPVPDSPPGKAKPTHPHPGSISEVHSGFEAYISHVDPDGTLYIQKVAREEQLNSMSEKLEAALASATTGDLSMASTGAFVCAKFTEDDAWYRAQVSTVDADKGLVSVRFVDYGNTDSVEAERLAALPEEFELCSIPAFARKSWLSGVVELTDDCVQKLKESVLDQVVTVEVSVSTDDCDEVVLKLAGSSLTEMLSLQIFDNNDCVQKLKESVLDQVVTVEVSVSTEDCDEVVVKVAGSPLTEVLNIKIAEICNSSSAETSNSQESEEFADAPETLENMGDAASADKNANALVEEFSDAVGSIKASSGDVEIPKESQSIENTTSNKIECGSRIPVTVSFVHSPSKFYFQLDRDQGLYSALLDQMFEHFSNLPEGEDVIQQGTNDLSIGDLCAAFYTEDESWYRVIVKNIEDGLYTVFFMDHGNTEVVEAEALRILPTQFKSLSPGAREACLAGIKPAEEEWSPEAMEAFKERVEEKSFLADILADRDGCTIICLLELGIPVHEELISKGYGVANEEDKVVNKAVQQIFSDVDDTFHESTSEALNVSKTDTADIYGSTGSAGGLKIGSVANAVEELKDVSVYVSHVKSPSLFWCQLSTCVEALQQISDLLGSAYSEQEETKVIENVNVGDLVVVKNLQDGLLYRSKVLDPKSSDNGNEDNLQPKVLLQFIDFGSEGEAETDHLFRIKDNLCTFPAQAFCCSLDNIRPRQEDSWPQEACQKFSEIVQDIELSLKLVGRDQDGILLVQLVNLQSGQSISSMLVDAGFGVTDSGGRDINSCPNSSTFDGLEITYPLLESTAMVGDTTQAIAQPVTVDEDGSGPFRSYKLVLHTEYDVIVCNDELPNAFHIRLLETDEQFSSLSAEIKKYINSENGEKSEDFCPKVDDPCLVQHEESWHRATVLEQKEAEWTLKLQDSGKEIMAQQAQLKKLPQHLLDLPAQSIACYLAGIVSVEPEWCLGAIDFFKDRANNGKFCIYVLEDAHKGKYGVCMNELDDTENNSVNRAMVDLGYAEVVPGSYIDIQFKMEKTLDTDMLNELEESFNEVSLLRCNADDVKDAETAGMTESCDIPSYRDSYKDNEISSCKKQVDSNLHQGLQITNSCLENPKTMNEEMLPCETQQQNQNSYRLAVDVERIEQHGCPDMEASDAEVDYLSADIDEGGNNLPVDGMGLLRPEISETDKEQKPSECQVDEKLDALDMRETAALKTCNPNLPKSGDSRKAKATAPNTQIAKPIYTWKVDLKSSPVEGSVKNFKAGKMNDDKPLVEGGKPEEEKPLKSHAKALCFERAMKNDNVSDKASKVEDSCSMESRPISAELVKKGSVMILKENTTEMGSLVKEDSSYEERKTAKSNSERNGENQSSMVVDSGLVTEGEDLTADFVNRAATKFPPPEECANDGEDNNDSHVMPSSDANTSKSQARPDNGDEDLCGKQVVQQEGKNKHSEGKCFEGNKLAAETRKQFMSSTPSKDVKTKVMKAKMKEALSEGSSEPNTKLEQASLIFTHKAESELFKKATKAKMPVGEQGKDCGAVSIDEENKKYRETDRDSDSDSSKHSAFSESLSCKEEMESDERYQLNVSDIQINKDEDANRGSIENSSSETSCKDQSVDDATQFISCVGSEATDSSHTDKSEDECNKMNEDHSVREHQNELDVQKLKNEISLFEEQRDGDEIFVNRELTPDKGSLNNTVDEYESCSETCLENENIGSSRNSVDTIRRSIALENLSASSILSERSDLSYRESSHRVDSFLLSGSSFEGSALTDCTTSTLEKENEEIDDTSSQCEDDSCHEGQQSKPRTTSSSSSSSSVYTSDSTEQQESCLSSSKENTSIIESEKSTNLSVSENVEPRYVSMEKEDVSNQSKVDNPADLDDSERKANLHDNKPDVQKLNEKWLFEAPHDDEKILPDVELLIERESLNNTVDEYESCSESSPENRIGSPRNSVDTIRRNIALENLSTSSILSETSDLSYRESSHRVDSFLLSGSSFESSALTDCTTSTLEKENEEIDDTSSQCEDDSYQEGQQSKPRTTSSSSSSSSVYTSDSTEESCLSSSKKNTSIVESENSTNFNISENLETGNFNVEEDSSKQCEVENSATLDDSERKISVKDCSSHDANLPAKEVNKFDSSVVKTDETEGSQYAKEPSHALQAEANAPKNFNLTNEDTGVVDNEPKILPNPNEHREKYSSGEGQKSLESAVEDEAPVSELSVGLGCIETTDNFKKTIQANDNIPISGMNCSPPVTEQSQAEYKDVESADDAYYEDMESKDETRAPENHPDEEVLAGAPTVENDGSKTDTNPSSKDESQDTQQLKTEVEESQEIEGRGQEDYEDTADTTAKDED</sequence>
<feature type="domain" description="Tudor" evidence="2">
    <location>
        <begin position="1383"/>
        <end position="1441"/>
    </location>
</feature>
<dbReference type="InterPro" id="IPR035437">
    <property type="entry name" value="SNase_OB-fold_sf"/>
</dbReference>
<feature type="domain" description="Tudor" evidence="2">
    <location>
        <begin position="858"/>
        <end position="916"/>
    </location>
</feature>
<dbReference type="FunFam" id="2.30.30.140:FF:000018">
    <property type="entry name" value="Serine/threonine-protein kinase 31"/>
    <property type="match status" value="8"/>
</dbReference>
<feature type="region of interest" description="Disordered" evidence="1">
    <location>
        <begin position="3436"/>
        <end position="3548"/>
    </location>
</feature>
<feature type="compositionally biased region" description="Polar residues" evidence="1">
    <location>
        <begin position="3485"/>
        <end position="3512"/>
    </location>
</feature>
<dbReference type="Gene3D" id="2.30.30.140">
    <property type="match status" value="12"/>
</dbReference>
<dbReference type="SUPFAM" id="SSF63748">
    <property type="entry name" value="Tudor/PWWP/MBT"/>
    <property type="match status" value="12"/>
</dbReference>
<reference evidence="3 4" key="1">
    <citation type="journal article" date="2021" name="Elife">
        <title>Chloroplast acquisition without the gene transfer in kleptoplastic sea slugs, Plakobranchus ocellatus.</title>
        <authorList>
            <person name="Maeda T."/>
            <person name="Takahashi S."/>
            <person name="Yoshida T."/>
            <person name="Shimamura S."/>
            <person name="Takaki Y."/>
            <person name="Nagai Y."/>
            <person name="Toyoda A."/>
            <person name="Suzuki Y."/>
            <person name="Arimoto A."/>
            <person name="Ishii H."/>
            <person name="Satoh N."/>
            <person name="Nishiyama T."/>
            <person name="Hasebe M."/>
            <person name="Maruyama T."/>
            <person name="Minagawa J."/>
            <person name="Obokata J."/>
            <person name="Shigenobu S."/>
        </authorList>
    </citation>
    <scope>NUCLEOTIDE SEQUENCE [LARGE SCALE GENOMIC DNA]</scope>
</reference>
<feature type="compositionally biased region" description="Polar residues" evidence="1">
    <location>
        <begin position="3721"/>
        <end position="3730"/>
    </location>
</feature>
<feature type="compositionally biased region" description="Low complexity" evidence="1">
    <location>
        <begin position="3696"/>
        <end position="3720"/>
    </location>
</feature>
<feature type="region of interest" description="Disordered" evidence="1">
    <location>
        <begin position="1276"/>
        <end position="1310"/>
    </location>
</feature>
<dbReference type="Gene3D" id="2.40.50.90">
    <property type="match status" value="11"/>
</dbReference>
<feature type="region of interest" description="Disordered" evidence="1">
    <location>
        <begin position="3895"/>
        <end position="4006"/>
    </location>
</feature>
<feature type="domain" description="Tudor" evidence="2">
    <location>
        <begin position="62"/>
        <end position="121"/>
    </location>
</feature>
<feature type="compositionally biased region" description="Basic and acidic residues" evidence="1">
    <location>
        <begin position="3110"/>
        <end position="3123"/>
    </location>
</feature>
<feature type="compositionally biased region" description="Polar residues" evidence="1">
    <location>
        <begin position="3082"/>
        <end position="3092"/>
    </location>
</feature>
<feature type="compositionally biased region" description="Acidic residues" evidence="1">
    <location>
        <begin position="3441"/>
        <end position="3456"/>
    </location>
</feature>
<feature type="compositionally biased region" description="Basic and acidic residues" evidence="1">
    <location>
        <begin position="1026"/>
        <end position="1054"/>
    </location>
</feature>
<feature type="region of interest" description="Disordered" evidence="1">
    <location>
        <begin position="3818"/>
        <end position="3872"/>
    </location>
</feature>
<name>A0AAV3ZJN2_9GAST</name>
<feature type="compositionally biased region" description="Acidic residues" evidence="1">
    <location>
        <begin position="3920"/>
        <end position="3931"/>
    </location>
</feature>
<feature type="compositionally biased region" description="Low complexity" evidence="1">
    <location>
        <begin position="3467"/>
        <end position="3483"/>
    </location>
</feature>
<feature type="region of interest" description="Disordered" evidence="1">
    <location>
        <begin position="2925"/>
        <end position="2950"/>
    </location>
</feature>
<feature type="region of interest" description="Disordered" evidence="1">
    <location>
        <begin position="3664"/>
        <end position="3730"/>
    </location>
</feature>
<accession>A0AAV3ZJN2</accession>
<dbReference type="EMBL" id="BLXT01002413">
    <property type="protein sequence ID" value="GFN94103.1"/>
    <property type="molecule type" value="Genomic_DNA"/>
</dbReference>
<feature type="domain" description="Tudor" evidence="2">
    <location>
        <begin position="258"/>
        <end position="316"/>
    </location>
</feature>
<feature type="domain" description="Tudor" evidence="2">
    <location>
        <begin position="2301"/>
        <end position="2369"/>
    </location>
</feature>
<organism evidence="3 4">
    <name type="scientific">Plakobranchus ocellatus</name>
    <dbReference type="NCBI Taxonomy" id="259542"/>
    <lineage>
        <taxon>Eukaryota</taxon>
        <taxon>Metazoa</taxon>
        <taxon>Spiralia</taxon>
        <taxon>Lophotrochozoa</taxon>
        <taxon>Mollusca</taxon>
        <taxon>Gastropoda</taxon>
        <taxon>Heterobranchia</taxon>
        <taxon>Euthyneura</taxon>
        <taxon>Panpulmonata</taxon>
        <taxon>Sacoglossa</taxon>
        <taxon>Placobranchoidea</taxon>
        <taxon>Plakobranchidae</taxon>
        <taxon>Plakobranchus</taxon>
    </lineage>
</organism>
<evidence type="ECO:0000313" key="3">
    <source>
        <dbReference type="EMBL" id="GFN94103.1"/>
    </source>
</evidence>
<feature type="compositionally biased region" description="Basic and acidic residues" evidence="1">
    <location>
        <begin position="3233"/>
        <end position="3244"/>
    </location>
</feature>
<feature type="domain" description="Tudor" evidence="2">
    <location>
        <begin position="668"/>
        <end position="726"/>
    </location>
</feature>
<feature type="region of interest" description="Disordered" evidence="1">
    <location>
        <begin position="3289"/>
        <end position="3321"/>
    </location>
</feature>
<feature type="domain" description="Tudor" evidence="2">
    <location>
        <begin position="1751"/>
        <end position="1811"/>
    </location>
</feature>
<comment type="caution">
    <text evidence="3">The sequence shown here is derived from an EMBL/GenBank/DDBJ whole genome shotgun (WGS) entry which is preliminary data.</text>
</comment>
<protein>
    <submittedName>
        <fullName evidence="3">Tudor domain-containing protein 1</fullName>
    </submittedName>
</protein>
<feature type="domain" description="Tudor" evidence="2">
    <location>
        <begin position="467"/>
        <end position="526"/>
    </location>
</feature>
<keyword evidence="4" id="KW-1185">Reference proteome</keyword>
<dbReference type="PANTHER" id="PTHR22948:SF29">
    <property type="entry name" value="FI02030P-RELATED"/>
    <property type="match status" value="1"/>
</dbReference>
<feature type="region of interest" description="Disordered" evidence="1">
    <location>
        <begin position="973"/>
        <end position="1111"/>
    </location>
</feature>
<dbReference type="PANTHER" id="PTHR22948">
    <property type="entry name" value="TUDOR DOMAIN CONTAINING PROTEIN"/>
    <property type="match status" value="1"/>
</dbReference>
<feature type="domain" description="Tudor" evidence="2">
    <location>
        <begin position="2061"/>
        <end position="2119"/>
    </location>
</feature>
<dbReference type="PROSITE" id="PS50304">
    <property type="entry name" value="TUDOR"/>
    <property type="match status" value="10"/>
</dbReference>
<feature type="compositionally biased region" description="Polar residues" evidence="1">
    <location>
        <begin position="3895"/>
        <end position="3913"/>
    </location>
</feature>
<dbReference type="InterPro" id="IPR050621">
    <property type="entry name" value="Tudor_domain_containing"/>
</dbReference>
<feature type="compositionally biased region" description="Basic and acidic residues" evidence="1">
    <location>
        <begin position="3932"/>
        <end position="3944"/>
    </location>
</feature>
<feature type="compositionally biased region" description="Polar residues" evidence="1">
    <location>
        <begin position="985"/>
        <end position="994"/>
    </location>
</feature>
<feature type="domain" description="Tudor" evidence="2">
    <location>
        <begin position="1156"/>
        <end position="1214"/>
    </location>
</feature>
<dbReference type="Pfam" id="PF00567">
    <property type="entry name" value="TUDOR"/>
    <property type="match status" value="12"/>
</dbReference>
<dbReference type="InterPro" id="IPR002999">
    <property type="entry name" value="Tudor"/>
</dbReference>
<feature type="compositionally biased region" description="Gly residues" evidence="1">
    <location>
        <begin position="1059"/>
        <end position="1082"/>
    </location>
</feature>
<proteinExistence type="predicted"/>